<sequence>MHDDSDRFRWIRDTVLSVLRSDSLLNGQGRRQVLSRAGRTSTPQTTSLLVTWTGAPGFSPDMLLDRFLLSLHDTGMPTGSLGSRHVLDHATAVLRGAALTADNGITFSVVRTGRWLEQSAVVEHGLELVAFDARVPRAELDGRLPAERGVPATPGSTASTGTEPAHLRSADQSAPVRDEVTPREPVAPSVSSSTTGRAGSEHRAARLLRRRIGSTNAHDPRGTS</sequence>
<evidence type="ECO:0000313" key="2">
    <source>
        <dbReference type="EMBL" id="NYG05456.1"/>
    </source>
</evidence>
<proteinExistence type="predicted"/>
<reference evidence="2 3" key="1">
    <citation type="submission" date="2020-07" db="EMBL/GenBank/DDBJ databases">
        <title>Sequencing the genomes of 1000 actinobacteria strains.</title>
        <authorList>
            <person name="Klenk H.-P."/>
        </authorList>
    </citation>
    <scope>NUCLEOTIDE SEQUENCE [LARGE SCALE GENOMIC DNA]</scope>
    <source>
        <strain evidence="2 3">DSM 44749</strain>
    </source>
</reference>
<protein>
    <submittedName>
        <fullName evidence="2">Uncharacterized protein</fullName>
    </submittedName>
</protein>
<feature type="region of interest" description="Disordered" evidence="1">
    <location>
        <begin position="142"/>
        <end position="224"/>
    </location>
</feature>
<dbReference type="EMBL" id="JACCCZ010000002">
    <property type="protein sequence ID" value="NYG05456.1"/>
    <property type="molecule type" value="Genomic_DNA"/>
</dbReference>
<dbReference type="Proteomes" id="UP000549695">
    <property type="component" value="Unassembled WGS sequence"/>
</dbReference>
<dbReference type="GeneID" id="98055350"/>
<organism evidence="2 3">
    <name type="scientific">Pseudonocardia alni</name>
    <name type="common">Amycolata alni</name>
    <dbReference type="NCBI Taxonomy" id="33907"/>
    <lineage>
        <taxon>Bacteria</taxon>
        <taxon>Bacillati</taxon>
        <taxon>Actinomycetota</taxon>
        <taxon>Actinomycetes</taxon>
        <taxon>Pseudonocardiales</taxon>
        <taxon>Pseudonocardiaceae</taxon>
        <taxon>Pseudonocardia</taxon>
    </lineage>
</organism>
<keyword evidence="3" id="KW-1185">Reference proteome</keyword>
<evidence type="ECO:0000256" key="1">
    <source>
        <dbReference type="SAM" id="MobiDB-lite"/>
    </source>
</evidence>
<dbReference type="AlphaFoldDB" id="A0A852WIS3"/>
<evidence type="ECO:0000313" key="3">
    <source>
        <dbReference type="Proteomes" id="UP000549695"/>
    </source>
</evidence>
<gene>
    <name evidence="2" type="ORF">HDA37_005810</name>
</gene>
<dbReference type="RefSeq" id="WP_179763230.1">
    <property type="nucleotide sequence ID" value="NZ_BAAAJZ010000016.1"/>
</dbReference>
<name>A0A852WIS3_PSEA5</name>
<comment type="caution">
    <text evidence="2">The sequence shown here is derived from an EMBL/GenBank/DDBJ whole genome shotgun (WGS) entry which is preliminary data.</text>
</comment>
<accession>A0A852WIS3</accession>